<proteinExistence type="inferred from homology"/>
<gene>
    <name evidence="2" type="ORF">DPMN_102031</name>
</gene>
<dbReference type="Proteomes" id="UP000828390">
    <property type="component" value="Unassembled WGS sequence"/>
</dbReference>
<keyword evidence="3" id="KW-1185">Reference proteome</keyword>
<reference evidence="2" key="2">
    <citation type="submission" date="2020-11" db="EMBL/GenBank/DDBJ databases">
        <authorList>
            <person name="McCartney M.A."/>
            <person name="Auch B."/>
            <person name="Kono T."/>
            <person name="Mallez S."/>
            <person name="Becker A."/>
            <person name="Gohl D.M."/>
            <person name="Silverstein K.A.T."/>
            <person name="Koren S."/>
            <person name="Bechman K.B."/>
            <person name="Herman A."/>
            <person name="Abrahante J.E."/>
            <person name="Garbe J."/>
        </authorList>
    </citation>
    <scope>NUCLEOTIDE SEQUENCE</scope>
    <source>
        <strain evidence="2">Duluth1</strain>
        <tissue evidence="2">Whole animal</tissue>
    </source>
</reference>
<protein>
    <submittedName>
        <fullName evidence="2">Uncharacterized protein</fullName>
    </submittedName>
</protein>
<dbReference type="PANTHER" id="PTHR46949">
    <property type="entry name" value="LEUCINE REPEAT ADAPTER PROTEIN 25"/>
    <property type="match status" value="1"/>
</dbReference>
<dbReference type="PANTHER" id="PTHR46949:SF1">
    <property type="entry name" value="AT07979P2"/>
    <property type="match status" value="1"/>
</dbReference>
<comment type="similarity">
    <text evidence="1">Belongs to the FAM89 family.</text>
</comment>
<reference evidence="2" key="1">
    <citation type="journal article" date="2019" name="bioRxiv">
        <title>The Genome of the Zebra Mussel, Dreissena polymorpha: A Resource for Invasive Species Research.</title>
        <authorList>
            <person name="McCartney M.A."/>
            <person name="Auch B."/>
            <person name="Kono T."/>
            <person name="Mallez S."/>
            <person name="Zhang Y."/>
            <person name="Obille A."/>
            <person name="Becker A."/>
            <person name="Abrahante J.E."/>
            <person name="Garbe J."/>
            <person name="Badalamenti J.P."/>
            <person name="Herman A."/>
            <person name="Mangelson H."/>
            <person name="Liachko I."/>
            <person name="Sullivan S."/>
            <person name="Sone E.D."/>
            <person name="Koren S."/>
            <person name="Silverstein K.A.T."/>
            <person name="Beckman K.B."/>
            <person name="Gohl D.M."/>
        </authorList>
    </citation>
    <scope>NUCLEOTIDE SEQUENCE</scope>
    <source>
        <strain evidence="2">Duluth1</strain>
        <tissue evidence="2">Whole animal</tissue>
    </source>
</reference>
<evidence type="ECO:0000313" key="3">
    <source>
        <dbReference type="Proteomes" id="UP000828390"/>
    </source>
</evidence>
<organism evidence="2 3">
    <name type="scientific">Dreissena polymorpha</name>
    <name type="common">Zebra mussel</name>
    <name type="synonym">Mytilus polymorpha</name>
    <dbReference type="NCBI Taxonomy" id="45954"/>
    <lineage>
        <taxon>Eukaryota</taxon>
        <taxon>Metazoa</taxon>
        <taxon>Spiralia</taxon>
        <taxon>Lophotrochozoa</taxon>
        <taxon>Mollusca</taxon>
        <taxon>Bivalvia</taxon>
        <taxon>Autobranchia</taxon>
        <taxon>Heteroconchia</taxon>
        <taxon>Euheterodonta</taxon>
        <taxon>Imparidentia</taxon>
        <taxon>Neoheterodontei</taxon>
        <taxon>Myida</taxon>
        <taxon>Dreissenoidea</taxon>
        <taxon>Dreissenidae</taxon>
        <taxon>Dreissena</taxon>
    </lineage>
</organism>
<dbReference type="AlphaFoldDB" id="A0A9D4LIR3"/>
<accession>A0A9D4LIR3</accession>
<comment type="caution">
    <text evidence="2">The sequence shown here is derived from an EMBL/GenBank/DDBJ whole genome shotgun (WGS) entry which is preliminary data.</text>
</comment>
<dbReference type="EMBL" id="JAIWYP010000003">
    <property type="protein sequence ID" value="KAH3859313.1"/>
    <property type="molecule type" value="Genomic_DNA"/>
</dbReference>
<evidence type="ECO:0000313" key="2">
    <source>
        <dbReference type="EMBL" id="KAH3859313.1"/>
    </source>
</evidence>
<sequence length="101" mass="11573">MQGLRKLDVSLLYQLWTLHEAIQEYKAVMTDQFSDVGSEYSYSGLSSRAQSITSIDEYDDEYSMHEYNMQSDPSIISSLQGSTTSLIQQIEELKVRAESEF</sequence>
<evidence type="ECO:0000256" key="1">
    <source>
        <dbReference type="ARBA" id="ARBA00038125"/>
    </source>
</evidence>
<name>A0A9D4LIR3_DREPO</name>